<evidence type="ECO:0000259" key="1">
    <source>
        <dbReference type="Pfam" id="PF00561"/>
    </source>
</evidence>
<dbReference type="SUPFAM" id="SSF53474">
    <property type="entry name" value="alpha/beta-Hydrolases"/>
    <property type="match status" value="1"/>
</dbReference>
<accession>A0ABW1EJM8</accession>
<reference evidence="3" key="1">
    <citation type="journal article" date="2019" name="Int. J. Syst. Evol. Microbiol.">
        <title>The Global Catalogue of Microorganisms (GCM) 10K type strain sequencing project: providing services to taxonomists for standard genome sequencing and annotation.</title>
        <authorList>
            <consortium name="The Broad Institute Genomics Platform"/>
            <consortium name="The Broad Institute Genome Sequencing Center for Infectious Disease"/>
            <person name="Wu L."/>
            <person name="Ma J."/>
        </authorList>
    </citation>
    <scope>NUCLEOTIDE SEQUENCE [LARGE SCALE GENOMIC DNA]</scope>
    <source>
        <strain evidence="3">JCM 4087</strain>
    </source>
</reference>
<evidence type="ECO:0000313" key="3">
    <source>
        <dbReference type="Proteomes" id="UP001596091"/>
    </source>
</evidence>
<dbReference type="PANTHER" id="PTHR32268:SF15">
    <property type="entry name" value="HOMOSERINE ACETYLTRANSFERASE FAMILY PROTEIN (AFU_ORTHOLOGUE AFUA_1G15350)"/>
    <property type="match status" value="1"/>
</dbReference>
<dbReference type="EMBL" id="JBHSPH010000010">
    <property type="protein sequence ID" value="MFC5864502.1"/>
    <property type="molecule type" value="Genomic_DNA"/>
</dbReference>
<protein>
    <submittedName>
        <fullName evidence="2">Alpha/beta fold hydrolase</fullName>
    </submittedName>
</protein>
<keyword evidence="3" id="KW-1185">Reference proteome</keyword>
<dbReference type="RefSeq" id="WP_263333093.1">
    <property type="nucleotide sequence ID" value="NZ_JAGSYH010000001.1"/>
</dbReference>
<gene>
    <name evidence="2" type="ORF">ACFPT7_19500</name>
</gene>
<organism evidence="2 3">
    <name type="scientific">Acidicapsa dinghuensis</name>
    <dbReference type="NCBI Taxonomy" id="2218256"/>
    <lineage>
        <taxon>Bacteria</taxon>
        <taxon>Pseudomonadati</taxon>
        <taxon>Acidobacteriota</taxon>
        <taxon>Terriglobia</taxon>
        <taxon>Terriglobales</taxon>
        <taxon>Acidobacteriaceae</taxon>
        <taxon>Acidicapsa</taxon>
    </lineage>
</organism>
<dbReference type="Pfam" id="PF00561">
    <property type="entry name" value="Abhydrolase_1"/>
    <property type="match status" value="1"/>
</dbReference>
<dbReference type="PANTHER" id="PTHR32268">
    <property type="entry name" value="HOMOSERINE O-ACETYLTRANSFERASE"/>
    <property type="match status" value="1"/>
</dbReference>
<dbReference type="InterPro" id="IPR000073">
    <property type="entry name" value="AB_hydrolase_1"/>
</dbReference>
<comment type="caution">
    <text evidence="2">The sequence shown here is derived from an EMBL/GenBank/DDBJ whole genome shotgun (WGS) entry which is preliminary data.</text>
</comment>
<dbReference type="GO" id="GO:0016787">
    <property type="term" value="F:hydrolase activity"/>
    <property type="evidence" value="ECO:0007669"/>
    <property type="project" value="UniProtKB-KW"/>
</dbReference>
<evidence type="ECO:0000313" key="2">
    <source>
        <dbReference type="EMBL" id="MFC5864502.1"/>
    </source>
</evidence>
<proteinExistence type="predicted"/>
<keyword evidence="2" id="KW-0378">Hydrolase</keyword>
<dbReference type="Gene3D" id="3.40.50.1820">
    <property type="entry name" value="alpha/beta hydrolase"/>
    <property type="match status" value="1"/>
</dbReference>
<dbReference type="Proteomes" id="UP001596091">
    <property type="component" value="Unassembled WGS sequence"/>
</dbReference>
<dbReference type="InterPro" id="IPR008220">
    <property type="entry name" value="HAT_MetX-like"/>
</dbReference>
<name>A0ABW1EJM8_9BACT</name>
<sequence>MNNSFIFRWFFHANLIVLVTAPLILAPRMASAQDRALQFAELGTCKLDGGAQIENCRLGYRTWGTLNPEHTNAVVFPTWFTGTSEQISGNVGPGKLVDPAKYFVVAIDAFGNGVSSSPSNSTAQPRLKFPAFTTRDMVRAEYRLATETLHLTHVHAVMGISMGGMQTFEWMVDYPDFMDLAIPIVGSTRLTSYDLLLWHGEEDAIRTNPAWENGNYTGHPVFPQMEILHDMNLTTPTHYAREITLADFDAHYAGYSKPSLGQMDPNDRIYQLEAMIHHDVAHGGNLEDAAHQVHAKALVVASEQDHMVNPTPALAFAKLLGAKTLLLTSDCGHLAPGREADKLNPAVETFLDNH</sequence>
<feature type="domain" description="AB hydrolase-1" evidence="1">
    <location>
        <begin position="93"/>
        <end position="335"/>
    </location>
</feature>
<dbReference type="InterPro" id="IPR029058">
    <property type="entry name" value="AB_hydrolase_fold"/>
</dbReference>
<dbReference type="PIRSF" id="PIRSF000443">
    <property type="entry name" value="Homoser_Ac_trans"/>
    <property type="match status" value="1"/>
</dbReference>